<dbReference type="InterPro" id="IPR054480">
    <property type="entry name" value="AHAS_small-like_ACT"/>
</dbReference>
<dbReference type="InterPro" id="IPR039557">
    <property type="entry name" value="AHAS_ACT"/>
</dbReference>
<dbReference type="KEGG" id="dku:Desku_2891"/>
<evidence type="ECO:0000256" key="7">
    <source>
        <dbReference type="ARBA" id="ARBA00048670"/>
    </source>
</evidence>
<keyword evidence="5 8" id="KW-0028">Amino-acid biosynthesis</keyword>
<evidence type="ECO:0000256" key="3">
    <source>
        <dbReference type="ARBA" id="ARBA00006341"/>
    </source>
</evidence>
<dbReference type="InterPro" id="IPR004789">
    <property type="entry name" value="Acetalactate_synth_ssu"/>
</dbReference>
<keyword evidence="11" id="KW-1185">Reference proteome</keyword>
<dbReference type="GO" id="GO:0009099">
    <property type="term" value="P:L-valine biosynthetic process"/>
    <property type="evidence" value="ECO:0007669"/>
    <property type="project" value="UniProtKB-UniRule"/>
</dbReference>
<keyword evidence="8 10" id="KW-0808">Transferase</keyword>
<dbReference type="FunFam" id="3.30.70.1150:FF:000001">
    <property type="entry name" value="Acetolactate synthase small subunit"/>
    <property type="match status" value="1"/>
</dbReference>
<dbReference type="Pfam" id="PF10369">
    <property type="entry name" value="ALS_ss_C"/>
    <property type="match status" value="1"/>
</dbReference>
<evidence type="ECO:0000256" key="8">
    <source>
        <dbReference type="RuleBase" id="RU368092"/>
    </source>
</evidence>
<gene>
    <name evidence="10" type="ordered locus">Desku_2891</name>
</gene>
<dbReference type="InterPro" id="IPR002912">
    <property type="entry name" value="ACT_dom"/>
</dbReference>
<reference evidence="11" key="1">
    <citation type="submission" date="2011-05" db="EMBL/GenBank/DDBJ databases">
        <title>Complete sequence of Desulfotomaculum kuznetsovii DSM 6115.</title>
        <authorList>
            <person name="Lucas S."/>
            <person name="Han J."/>
            <person name="Lapidus A."/>
            <person name="Cheng J.-F."/>
            <person name="Goodwin L."/>
            <person name="Pitluck S."/>
            <person name="Peters L."/>
            <person name="Mikhailova N."/>
            <person name="Lu M."/>
            <person name="Saunders E."/>
            <person name="Han C."/>
            <person name="Tapia R."/>
            <person name="Land M."/>
            <person name="Hauser L."/>
            <person name="Kyrpides N."/>
            <person name="Ivanova N."/>
            <person name="Pagani I."/>
            <person name="Nazina T."/>
            <person name="Ivanova A."/>
            <person name="Parshina S."/>
            <person name="Kuever J."/>
            <person name="Muyzer G."/>
            <person name="Plugge C."/>
            <person name="Stams A."/>
            <person name="Woyke T."/>
        </authorList>
    </citation>
    <scope>NUCLEOTIDE SEQUENCE [LARGE SCALE GENOMIC DNA]</scope>
    <source>
        <strain evidence="11">DSM 6115 / VKM B-1805 / 17</strain>
    </source>
</reference>
<comment type="subunit">
    <text evidence="4 8">Dimer of large and small chains.</text>
</comment>
<dbReference type="AlphaFoldDB" id="A0AAU8PJX6"/>
<feature type="domain" description="ACT" evidence="9">
    <location>
        <begin position="4"/>
        <end position="78"/>
    </location>
</feature>
<dbReference type="Gene3D" id="3.30.70.1150">
    <property type="entry name" value="ACT-like. Chain A, domain 2"/>
    <property type="match status" value="1"/>
</dbReference>
<evidence type="ECO:0000256" key="4">
    <source>
        <dbReference type="ARBA" id="ARBA00011744"/>
    </source>
</evidence>
<dbReference type="GO" id="GO:0005829">
    <property type="term" value="C:cytosol"/>
    <property type="evidence" value="ECO:0007669"/>
    <property type="project" value="TreeGrafter"/>
</dbReference>
<keyword evidence="6 8" id="KW-0100">Branched-chain amino acid biosynthesis</keyword>
<dbReference type="InterPro" id="IPR019455">
    <property type="entry name" value="Acetolactate_synth_ssu_C"/>
</dbReference>
<organism evidence="10 11">
    <name type="scientific">Desulfofundulus kuznetsovii (strain DSM 6115 / VKM B-1805 / 17)</name>
    <name type="common">Desulfotomaculum kuznetsovii</name>
    <dbReference type="NCBI Taxonomy" id="760568"/>
    <lineage>
        <taxon>Bacteria</taxon>
        <taxon>Bacillati</taxon>
        <taxon>Bacillota</taxon>
        <taxon>Clostridia</taxon>
        <taxon>Eubacteriales</taxon>
        <taxon>Peptococcaceae</taxon>
        <taxon>Desulfofundulus</taxon>
    </lineage>
</organism>
<dbReference type="RefSeq" id="WP_013823910.1">
    <property type="nucleotide sequence ID" value="NC_015573.1"/>
</dbReference>
<dbReference type="NCBIfam" id="NF008864">
    <property type="entry name" value="PRK11895.1"/>
    <property type="match status" value="1"/>
</dbReference>
<comment type="similarity">
    <text evidence="3 8">Belongs to the acetolactate synthase small subunit family.</text>
</comment>
<name>A0AAU8PJX6_DESK7</name>
<dbReference type="EMBL" id="CP002770">
    <property type="protein sequence ID" value="AEG16399.1"/>
    <property type="molecule type" value="Genomic_DNA"/>
</dbReference>
<dbReference type="Gene3D" id="3.30.70.260">
    <property type="match status" value="1"/>
</dbReference>
<evidence type="ECO:0000256" key="5">
    <source>
        <dbReference type="ARBA" id="ARBA00022605"/>
    </source>
</evidence>
<sequence length="172" mass="19266">MRHTLAVLVENNPGVLARVAGLFSRRGYNIDSLAVGRTDNPAISRMTIVVEGDDRVLEQVTKQLHKLIDVIKISDITADEYVDRELVLIKVNAGPEKRGEIMQIADIFRARIVDLGRRTMILECTGNEGKIRAFEESLKPYGIKELVRTGKIAMLRGSRYTSINTNGSREDE</sequence>
<comment type="catalytic activity">
    <reaction evidence="7 8">
        <text>2 pyruvate + H(+) = (2S)-2-acetolactate + CO2</text>
        <dbReference type="Rhea" id="RHEA:25249"/>
        <dbReference type="ChEBI" id="CHEBI:15361"/>
        <dbReference type="ChEBI" id="CHEBI:15378"/>
        <dbReference type="ChEBI" id="CHEBI:16526"/>
        <dbReference type="ChEBI" id="CHEBI:58476"/>
        <dbReference type="EC" id="2.2.1.6"/>
    </reaction>
</comment>
<accession>A0AAU8PJX6</accession>
<dbReference type="GO" id="GO:0003984">
    <property type="term" value="F:acetolactate synthase activity"/>
    <property type="evidence" value="ECO:0007669"/>
    <property type="project" value="UniProtKB-UniRule"/>
</dbReference>
<evidence type="ECO:0000256" key="1">
    <source>
        <dbReference type="ARBA" id="ARBA00004974"/>
    </source>
</evidence>
<dbReference type="NCBIfam" id="TIGR00119">
    <property type="entry name" value="acolac_sm"/>
    <property type="match status" value="1"/>
</dbReference>
<protein>
    <recommendedName>
        <fullName evidence="8">Acetolactate synthase small subunit</fullName>
        <shortName evidence="8">AHAS</shortName>
        <shortName evidence="8">ALS</shortName>
        <ecNumber evidence="8">2.2.1.6</ecNumber>
    </recommendedName>
    <alternativeName>
        <fullName evidence="8">Acetohydroxy-acid synthase small subunit</fullName>
    </alternativeName>
</protein>
<dbReference type="PANTHER" id="PTHR30239">
    <property type="entry name" value="ACETOLACTATE SYNTHASE SMALL SUBUNIT"/>
    <property type="match status" value="1"/>
</dbReference>
<dbReference type="FunFam" id="3.30.70.260:FF:000001">
    <property type="entry name" value="Acetolactate synthase, small subunit"/>
    <property type="match status" value="1"/>
</dbReference>
<dbReference type="InterPro" id="IPR027271">
    <property type="entry name" value="Acetolactate_synth/TF_NikR_C"/>
</dbReference>
<dbReference type="Proteomes" id="UP000009229">
    <property type="component" value="Chromosome"/>
</dbReference>
<comment type="pathway">
    <text evidence="2 8">Amino-acid biosynthesis; L-valine biosynthesis; L-valine from pyruvate: step 1/4.</text>
</comment>
<dbReference type="GO" id="GO:0009097">
    <property type="term" value="P:isoleucine biosynthetic process"/>
    <property type="evidence" value="ECO:0007669"/>
    <property type="project" value="UniProtKB-UniRule"/>
</dbReference>
<evidence type="ECO:0000256" key="6">
    <source>
        <dbReference type="ARBA" id="ARBA00023304"/>
    </source>
</evidence>
<dbReference type="GO" id="GO:1990610">
    <property type="term" value="F:acetolactate synthase regulator activity"/>
    <property type="evidence" value="ECO:0007669"/>
    <property type="project" value="UniProtKB-UniRule"/>
</dbReference>
<dbReference type="SUPFAM" id="SSF55021">
    <property type="entry name" value="ACT-like"/>
    <property type="match status" value="2"/>
</dbReference>
<proteinExistence type="inferred from homology"/>
<evidence type="ECO:0000259" key="9">
    <source>
        <dbReference type="PROSITE" id="PS51671"/>
    </source>
</evidence>
<evidence type="ECO:0000313" key="11">
    <source>
        <dbReference type="Proteomes" id="UP000009229"/>
    </source>
</evidence>
<evidence type="ECO:0000256" key="2">
    <source>
        <dbReference type="ARBA" id="ARBA00005025"/>
    </source>
</evidence>
<dbReference type="PROSITE" id="PS51671">
    <property type="entry name" value="ACT"/>
    <property type="match status" value="1"/>
</dbReference>
<dbReference type="CDD" id="cd04878">
    <property type="entry name" value="ACT_AHAS"/>
    <property type="match status" value="1"/>
</dbReference>
<evidence type="ECO:0000313" key="10">
    <source>
        <dbReference type="EMBL" id="AEG16399.1"/>
    </source>
</evidence>
<comment type="function">
    <text evidence="8">Catalyzes the conversion of 2 pyruvate molecules into acetolactate in the first common step of the biosynthetic pathway of the branched-amino acids such as leucine, isoleucine, and valine.</text>
</comment>
<comment type="pathway">
    <text evidence="1 8">Amino-acid biosynthesis; L-isoleucine biosynthesis; L-isoleucine from 2-oxobutanoate: step 1/4.</text>
</comment>
<dbReference type="InterPro" id="IPR045865">
    <property type="entry name" value="ACT-like_dom_sf"/>
</dbReference>
<dbReference type="Pfam" id="PF22629">
    <property type="entry name" value="ACT_AHAS_ss"/>
    <property type="match status" value="1"/>
</dbReference>
<dbReference type="EC" id="2.2.1.6" evidence="8"/>
<dbReference type="PANTHER" id="PTHR30239:SF0">
    <property type="entry name" value="ACETOLACTATE SYNTHASE SMALL SUBUNIT 1, CHLOROPLASTIC"/>
    <property type="match status" value="1"/>
</dbReference>